<sequence length="56" mass="5923">MESSRAYDPAGRLATLTDSMGGTTVTKRDSAGNNPFVEQPNAYHAAGEPVLQLTNN</sequence>
<comment type="caution">
    <text evidence="2">The sequence shown here is derived from an EMBL/GenBank/DDBJ whole genome shotgun (WGS) entry which is preliminary data.</text>
</comment>
<feature type="region of interest" description="Disordered" evidence="1">
    <location>
        <begin position="1"/>
        <end position="56"/>
    </location>
</feature>
<evidence type="ECO:0008006" key="4">
    <source>
        <dbReference type="Google" id="ProtNLM"/>
    </source>
</evidence>
<feature type="compositionally biased region" description="Polar residues" evidence="1">
    <location>
        <begin position="16"/>
        <end position="25"/>
    </location>
</feature>
<gene>
    <name evidence="2" type="ORF">GCM10009765_83620</name>
</gene>
<name>A0ABN2JD37_9ACTN</name>
<evidence type="ECO:0000256" key="1">
    <source>
        <dbReference type="SAM" id="MobiDB-lite"/>
    </source>
</evidence>
<dbReference type="Proteomes" id="UP001500618">
    <property type="component" value="Unassembled WGS sequence"/>
</dbReference>
<reference evidence="2 3" key="1">
    <citation type="journal article" date="2019" name="Int. J. Syst. Evol. Microbiol.">
        <title>The Global Catalogue of Microorganisms (GCM) 10K type strain sequencing project: providing services to taxonomists for standard genome sequencing and annotation.</title>
        <authorList>
            <consortium name="The Broad Institute Genomics Platform"/>
            <consortium name="The Broad Institute Genome Sequencing Center for Infectious Disease"/>
            <person name="Wu L."/>
            <person name="Ma J."/>
        </authorList>
    </citation>
    <scope>NUCLEOTIDE SEQUENCE [LARGE SCALE GENOMIC DNA]</scope>
    <source>
        <strain evidence="2 3">JCM 14718</strain>
    </source>
</reference>
<proteinExistence type="predicted"/>
<evidence type="ECO:0000313" key="3">
    <source>
        <dbReference type="Proteomes" id="UP001500618"/>
    </source>
</evidence>
<evidence type="ECO:0000313" key="2">
    <source>
        <dbReference type="EMBL" id="GAA1722914.1"/>
    </source>
</evidence>
<accession>A0ABN2JD37</accession>
<protein>
    <recommendedName>
        <fullName evidence="4">RHS repeat protein</fullName>
    </recommendedName>
</protein>
<keyword evidence="3" id="KW-1185">Reference proteome</keyword>
<organism evidence="2 3">
    <name type="scientific">Fodinicola feengrottensis</name>
    <dbReference type="NCBI Taxonomy" id="435914"/>
    <lineage>
        <taxon>Bacteria</taxon>
        <taxon>Bacillati</taxon>
        <taxon>Actinomycetota</taxon>
        <taxon>Actinomycetes</taxon>
        <taxon>Mycobacteriales</taxon>
        <taxon>Fodinicola</taxon>
    </lineage>
</organism>
<dbReference type="RefSeq" id="WP_163572819.1">
    <property type="nucleotide sequence ID" value="NZ_BAAANY010000055.1"/>
</dbReference>
<dbReference type="EMBL" id="BAAANY010000055">
    <property type="protein sequence ID" value="GAA1722914.1"/>
    <property type="molecule type" value="Genomic_DNA"/>
</dbReference>